<accession>A0A2P5BIM9</accession>
<feature type="non-terminal residue" evidence="2">
    <location>
        <position position="1"/>
    </location>
</feature>
<sequence>QRSTPYHRQSVPEGTIVSPKGPECSQRNQSVPEGTISHIWMLARHTLFTSTRRAIQIHHALMSHARLT</sequence>
<dbReference type="Proteomes" id="UP000237105">
    <property type="component" value="Unassembled WGS sequence"/>
</dbReference>
<proteinExistence type="predicted"/>
<name>A0A2P5BIM9_PARAD</name>
<feature type="non-terminal residue" evidence="2">
    <location>
        <position position="68"/>
    </location>
</feature>
<dbReference type="AlphaFoldDB" id="A0A2P5BIM9"/>
<evidence type="ECO:0000256" key="1">
    <source>
        <dbReference type="SAM" id="MobiDB-lite"/>
    </source>
</evidence>
<dbReference type="EMBL" id="JXTB01000273">
    <property type="protein sequence ID" value="PON48645.1"/>
    <property type="molecule type" value="Genomic_DNA"/>
</dbReference>
<evidence type="ECO:0000313" key="3">
    <source>
        <dbReference type="Proteomes" id="UP000237105"/>
    </source>
</evidence>
<gene>
    <name evidence="2" type="ORF">PanWU01x14_236100</name>
</gene>
<reference evidence="3" key="1">
    <citation type="submission" date="2016-06" db="EMBL/GenBank/DDBJ databases">
        <title>Parallel loss of symbiosis genes in relatives of nitrogen-fixing non-legume Parasponia.</title>
        <authorList>
            <person name="Van Velzen R."/>
            <person name="Holmer R."/>
            <person name="Bu F."/>
            <person name="Rutten L."/>
            <person name="Van Zeijl A."/>
            <person name="Liu W."/>
            <person name="Santuari L."/>
            <person name="Cao Q."/>
            <person name="Sharma T."/>
            <person name="Shen D."/>
            <person name="Roswanjaya Y."/>
            <person name="Wardhani T."/>
            <person name="Kalhor M.S."/>
            <person name="Jansen J."/>
            <person name="Van den Hoogen J."/>
            <person name="Gungor B."/>
            <person name="Hartog M."/>
            <person name="Hontelez J."/>
            <person name="Verver J."/>
            <person name="Yang W.-C."/>
            <person name="Schijlen E."/>
            <person name="Repin R."/>
            <person name="Schilthuizen M."/>
            <person name="Schranz E."/>
            <person name="Heidstra R."/>
            <person name="Miyata K."/>
            <person name="Fedorova E."/>
            <person name="Kohlen W."/>
            <person name="Bisseling T."/>
            <person name="Smit S."/>
            <person name="Geurts R."/>
        </authorList>
    </citation>
    <scope>NUCLEOTIDE SEQUENCE [LARGE SCALE GENOMIC DNA]</scope>
    <source>
        <strain evidence="3">cv. WU1-14</strain>
    </source>
</reference>
<comment type="caution">
    <text evidence="2">The sequence shown here is derived from an EMBL/GenBank/DDBJ whole genome shotgun (WGS) entry which is preliminary data.</text>
</comment>
<feature type="region of interest" description="Disordered" evidence="1">
    <location>
        <begin position="1"/>
        <end position="30"/>
    </location>
</feature>
<keyword evidence="3" id="KW-1185">Reference proteome</keyword>
<protein>
    <submittedName>
        <fullName evidence="2">Uncharacterized protein</fullName>
    </submittedName>
</protein>
<organism evidence="2 3">
    <name type="scientific">Parasponia andersonii</name>
    <name type="common">Sponia andersonii</name>
    <dbReference type="NCBI Taxonomy" id="3476"/>
    <lineage>
        <taxon>Eukaryota</taxon>
        <taxon>Viridiplantae</taxon>
        <taxon>Streptophyta</taxon>
        <taxon>Embryophyta</taxon>
        <taxon>Tracheophyta</taxon>
        <taxon>Spermatophyta</taxon>
        <taxon>Magnoliopsida</taxon>
        <taxon>eudicotyledons</taxon>
        <taxon>Gunneridae</taxon>
        <taxon>Pentapetalae</taxon>
        <taxon>rosids</taxon>
        <taxon>fabids</taxon>
        <taxon>Rosales</taxon>
        <taxon>Cannabaceae</taxon>
        <taxon>Parasponia</taxon>
    </lineage>
</organism>
<evidence type="ECO:0000313" key="2">
    <source>
        <dbReference type="EMBL" id="PON48645.1"/>
    </source>
</evidence>